<dbReference type="AlphaFoldDB" id="A0A9P4LUF2"/>
<protein>
    <recommendedName>
        <fullName evidence="4">Life-span regulatory factor-domain-containing protein</fullName>
    </recommendedName>
</protein>
<sequence length="324" mass="35120">MATAHHHHRTPSHPKAKSSAHPHQRPQRPAPLSKRASYQKNAKEAQAQKKQDDDDEVMAASFLNFCATCEKQIIVPSNSVLYCSESCRRKDTSKSFSHDLSPPQTPFSFSRFSFDDLPVARDIVTPRSPTTLPSHRLSYGFSEPSEDDSDSNHSEAARYLRSFPRANSTNSTNSTTDTTSAKPTHRPRYSRSSTSGINTSSNAPSLSHTPTSTASMSMPYTPSARTLRHPSTSYTANAHRDLVTPNPGPTNPSIAASTTAPSASSSFHHWSLKSAPSCQISTGIADGELDGFSYEKTPIASPGQGSLKQLFAFSAMQAPPTGWP</sequence>
<dbReference type="OrthoDB" id="3599883at2759"/>
<name>A0A9P4LUF2_9PEZI</name>
<evidence type="ECO:0008006" key="4">
    <source>
        <dbReference type="Google" id="ProtNLM"/>
    </source>
</evidence>
<dbReference type="Pfam" id="PF12855">
    <property type="entry name" value="Ecl1"/>
    <property type="match status" value="1"/>
</dbReference>
<feature type="compositionally biased region" description="Low complexity" evidence="1">
    <location>
        <begin position="190"/>
        <end position="202"/>
    </location>
</feature>
<feature type="compositionally biased region" description="Basic residues" evidence="1">
    <location>
        <begin position="1"/>
        <end position="26"/>
    </location>
</feature>
<feature type="region of interest" description="Disordered" evidence="1">
    <location>
        <begin position="1"/>
        <end position="54"/>
    </location>
</feature>
<gene>
    <name evidence="2" type="ORF">K490DRAFT_59892</name>
</gene>
<feature type="compositionally biased region" description="Polar residues" evidence="1">
    <location>
        <begin position="203"/>
        <end position="229"/>
    </location>
</feature>
<evidence type="ECO:0000313" key="3">
    <source>
        <dbReference type="Proteomes" id="UP000799776"/>
    </source>
</evidence>
<dbReference type="EMBL" id="ML978746">
    <property type="protein sequence ID" value="KAF2084089.1"/>
    <property type="molecule type" value="Genomic_DNA"/>
</dbReference>
<evidence type="ECO:0000256" key="1">
    <source>
        <dbReference type="SAM" id="MobiDB-lite"/>
    </source>
</evidence>
<feature type="region of interest" description="Disordered" evidence="1">
    <location>
        <begin position="245"/>
        <end position="268"/>
    </location>
</feature>
<feature type="compositionally biased region" description="Basic and acidic residues" evidence="1">
    <location>
        <begin position="41"/>
        <end position="52"/>
    </location>
</feature>
<dbReference type="InterPro" id="IPR024368">
    <property type="entry name" value="Ecl1/2/3"/>
</dbReference>
<feature type="compositionally biased region" description="Low complexity" evidence="1">
    <location>
        <begin position="251"/>
        <end position="266"/>
    </location>
</feature>
<evidence type="ECO:0000313" key="2">
    <source>
        <dbReference type="EMBL" id="KAF2084089.1"/>
    </source>
</evidence>
<dbReference type="Proteomes" id="UP000799776">
    <property type="component" value="Unassembled WGS sequence"/>
</dbReference>
<organism evidence="2 3">
    <name type="scientific">Saccharata proteae CBS 121410</name>
    <dbReference type="NCBI Taxonomy" id="1314787"/>
    <lineage>
        <taxon>Eukaryota</taxon>
        <taxon>Fungi</taxon>
        <taxon>Dikarya</taxon>
        <taxon>Ascomycota</taxon>
        <taxon>Pezizomycotina</taxon>
        <taxon>Dothideomycetes</taxon>
        <taxon>Dothideomycetes incertae sedis</taxon>
        <taxon>Botryosphaeriales</taxon>
        <taxon>Saccharataceae</taxon>
        <taxon>Saccharata</taxon>
    </lineage>
</organism>
<comment type="caution">
    <text evidence="2">The sequence shown here is derived from an EMBL/GenBank/DDBJ whole genome shotgun (WGS) entry which is preliminary data.</text>
</comment>
<proteinExistence type="predicted"/>
<reference evidence="2" key="1">
    <citation type="journal article" date="2020" name="Stud. Mycol.">
        <title>101 Dothideomycetes genomes: a test case for predicting lifestyles and emergence of pathogens.</title>
        <authorList>
            <person name="Haridas S."/>
            <person name="Albert R."/>
            <person name="Binder M."/>
            <person name="Bloem J."/>
            <person name="Labutti K."/>
            <person name="Salamov A."/>
            <person name="Andreopoulos B."/>
            <person name="Baker S."/>
            <person name="Barry K."/>
            <person name="Bills G."/>
            <person name="Bluhm B."/>
            <person name="Cannon C."/>
            <person name="Castanera R."/>
            <person name="Culley D."/>
            <person name="Daum C."/>
            <person name="Ezra D."/>
            <person name="Gonzalez J."/>
            <person name="Henrissat B."/>
            <person name="Kuo A."/>
            <person name="Liang C."/>
            <person name="Lipzen A."/>
            <person name="Lutzoni F."/>
            <person name="Magnuson J."/>
            <person name="Mondo S."/>
            <person name="Nolan M."/>
            <person name="Ohm R."/>
            <person name="Pangilinan J."/>
            <person name="Park H.-J."/>
            <person name="Ramirez L."/>
            <person name="Alfaro M."/>
            <person name="Sun H."/>
            <person name="Tritt A."/>
            <person name="Yoshinaga Y."/>
            <person name="Zwiers L.-H."/>
            <person name="Turgeon B."/>
            <person name="Goodwin S."/>
            <person name="Spatafora J."/>
            <person name="Crous P."/>
            <person name="Grigoriev I."/>
        </authorList>
    </citation>
    <scope>NUCLEOTIDE SEQUENCE</scope>
    <source>
        <strain evidence="2">CBS 121410</strain>
    </source>
</reference>
<keyword evidence="3" id="KW-1185">Reference proteome</keyword>
<feature type="region of interest" description="Disordered" evidence="1">
    <location>
        <begin position="124"/>
        <end position="229"/>
    </location>
</feature>
<feature type="compositionally biased region" description="Low complexity" evidence="1">
    <location>
        <begin position="167"/>
        <end position="180"/>
    </location>
</feature>
<accession>A0A9P4LUF2</accession>